<evidence type="ECO:0000256" key="3">
    <source>
        <dbReference type="ARBA" id="ARBA00022448"/>
    </source>
</evidence>
<comment type="subcellular location">
    <subcellularLocation>
        <location evidence="1">Cell outer membrane</location>
        <topology evidence="1">Multi-pass membrane protein</topology>
    </subcellularLocation>
</comment>
<evidence type="ECO:0000256" key="2">
    <source>
        <dbReference type="ARBA" id="ARBA00011233"/>
    </source>
</evidence>
<evidence type="ECO:0000259" key="12">
    <source>
        <dbReference type="Pfam" id="PF13609"/>
    </source>
</evidence>
<dbReference type="CDD" id="cd00342">
    <property type="entry name" value="gram_neg_porins"/>
    <property type="match status" value="1"/>
</dbReference>
<dbReference type="EMBL" id="FCNY02000010">
    <property type="protein sequence ID" value="SAL51839.1"/>
    <property type="molecule type" value="Genomic_DNA"/>
</dbReference>
<dbReference type="InterPro" id="IPR033900">
    <property type="entry name" value="Gram_neg_porin_domain"/>
</dbReference>
<dbReference type="AlphaFoldDB" id="A0A158I6H1"/>
<dbReference type="GO" id="GO:0046930">
    <property type="term" value="C:pore complex"/>
    <property type="evidence" value="ECO:0007669"/>
    <property type="project" value="UniProtKB-KW"/>
</dbReference>
<protein>
    <submittedName>
        <fullName evidence="13">Porin</fullName>
    </submittedName>
</protein>
<dbReference type="InterPro" id="IPR050298">
    <property type="entry name" value="Gram-neg_bact_OMP"/>
</dbReference>
<keyword evidence="8" id="KW-0626">Porin</keyword>
<evidence type="ECO:0000256" key="7">
    <source>
        <dbReference type="ARBA" id="ARBA00023065"/>
    </source>
</evidence>
<keyword evidence="10" id="KW-0998">Cell outer membrane</keyword>
<dbReference type="GO" id="GO:0015288">
    <property type="term" value="F:porin activity"/>
    <property type="evidence" value="ECO:0007669"/>
    <property type="project" value="UniProtKB-KW"/>
</dbReference>
<comment type="subunit">
    <text evidence="2">Homotrimer.</text>
</comment>
<dbReference type="PANTHER" id="PTHR34501:SF9">
    <property type="entry name" value="MAJOR OUTER MEMBRANE PROTEIN P.IA"/>
    <property type="match status" value="1"/>
</dbReference>
<name>A0A158I6H1_CABCO</name>
<dbReference type="InterPro" id="IPR023614">
    <property type="entry name" value="Porin_dom_sf"/>
</dbReference>
<evidence type="ECO:0000256" key="4">
    <source>
        <dbReference type="ARBA" id="ARBA00022452"/>
    </source>
</evidence>
<organism evidence="13 14">
    <name type="scientific">Caballeronia cordobensis</name>
    <name type="common">Burkholderia cordobensis</name>
    <dbReference type="NCBI Taxonomy" id="1353886"/>
    <lineage>
        <taxon>Bacteria</taxon>
        <taxon>Pseudomonadati</taxon>
        <taxon>Pseudomonadota</taxon>
        <taxon>Betaproteobacteria</taxon>
        <taxon>Burkholderiales</taxon>
        <taxon>Burkholderiaceae</taxon>
        <taxon>Caballeronia</taxon>
    </lineage>
</organism>
<evidence type="ECO:0000256" key="8">
    <source>
        <dbReference type="ARBA" id="ARBA00023114"/>
    </source>
</evidence>
<keyword evidence="5" id="KW-0812">Transmembrane</keyword>
<dbReference type="SUPFAM" id="SSF56935">
    <property type="entry name" value="Porins"/>
    <property type="match status" value="1"/>
</dbReference>
<dbReference type="RefSeq" id="WP_053572500.1">
    <property type="nucleotide sequence ID" value="NZ_FCNY02000010.1"/>
</dbReference>
<keyword evidence="14" id="KW-1185">Reference proteome</keyword>
<keyword evidence="4" id="KW-1134">Transmembrane beta strand</keyword>
<dbReference type="Gene3D" id="2.40.160.10">
    <property type="entry name" value="Porin"/>
    <property type="match status" value="1"/>
</dbReference>
<dbReference type="Pfam" id="PF13609">
    <property type="entry name" value="Porin_4"/>
    <property type="match status" value="1"/>
</dbReference>
<evidence type="ECO:0000256" key="9">
    <source>
        <dbReference type="ARBA" id="ARBA00023136"/>
    </source>
</evidence>
<feature type="domain" description="Porin" evidence="12">
    <location>
        <begin position="12"/>
        <end position="328"/>
    </location>
</feature>
<evidence type="ECO:0000256" key="11">
    <source>
        <dbReference type="SAM" id="SignalP"/>
    </source>
</evidence>
<sequence length="358" mass="37075">MLKRKSAAHVATALGVCVCSTHAEAQSNVTLYGIVDSGFFYSSKSIDSSGNSTGKKFALIDSGLSPSQFGLKGTEDLGGGLKLDFDLESGINMTNGGYNSSNGNFFGRQAWMQLRSDIGNLKMGLQFSPFFLTLYDLDPRGLAPFGTSVVHYIDNVVGTGLANANAISYTSPVIAGLQASVMYAFGGSPGDFQAGQQYSASVKYDNGSLLLAASIYNGNAGGTAASTPVPTTVEFAGRMIGAGYRFGKLTVKASYTSYKVAGAMSNNVWGGGADFLATPEIDVNAGVWYASDRNNTANHSLLGSAGINYYLSKATTLYGQVAVVNNHGAMTTGLSVNGALKEGAGTSVGGAIGVRHMF</sequence>
<proteinExistence type="predicted"/>
<keyword evidence="3" id="KW-0813">Transport</keyword>
<evidence type="ECO:0000256" key="10">
    <source>
        <dbReference type="ARBA" id="ARBA00023237"/>
    </source>
</evidence>
<reference evidence="14" key="1">
    <citation type="submission" date="2016-01" db="EMBL/GenBank/DDBJ databases">
        <authorList>
            <person name="Peeters C."/>
        </authorList>
    </citation>
    <scope>NUCLEOTIDE SEQUENCE [LARGE SCALE GENOMIC DNA]</scope>
</reference>
<dbReference type="Proteomes" id="UP000054740">
    <property type="component" value="Unassembled WGS sequence"/>
</dbReference>
<keyword evidence="7" id="KW-0406">Ion transport</keyword>
<evidence type="ECO:0000256" key="1">
    <source>
        <dbReference type="ARBA" id="ARBA00004571"/>
    </source>
</evidence>
<keyword evidence="6 11" id="KW-0732">Signal</keyword>
<dbReference type="InterPro" id="IPR002299">
    <property type="entry name" value="Porin_Neis"/>
</dbReference>
<evidence type="ECO:0000256" key="5">
    <source>
        <dbReference type="ARBA" id="ARBA00022692"/>
    </source>
</evidence>
<evidence type="ECO:0000313" key="14">
    <source>
        <dbReference type="Proteomes" id="UP000054740"/>
    </source>
</evidence>
<evidence type="ECO:0000256" key="6">
    <source>
        <dbReference type="ARBA" id="ARBA00022729"/>
    </source>
</evidence>
<dbReference type="PANTHER" id="PTHR34501">
    <property type="entry name" value="PROTEIN YDDL-RELATED"/>
    <property type="match status" value="1"/>
</dbReference>
<evidence type="ECO:0000313" key="13">
    <source>
        <dbReference type="EMBL" id="SAL51839.1"/>
    </source>
</evidence>
<feature type="signal peptide" evidence="11">
    <location>
        <begin position="1"/>
        <end position="25"/>
    </location>
</feature>
<dbReference type="PRINTS" id="PR00184">
    <property type="entry name" value="NEISSPPORIN"/>
</dbReference>
<gene>
    <name evidence="13" type="ORF">AWB70_04253</name>
</gene>
<dbReference type="GO" id="GO:0006811">
    <property type="term" value="P:monoatomic ion transport"/>
    <property type="evidence" value="ECO:0007669"/>
    <property type="project" value="UniProtKB-KW"/>
</dbReference>
<dbReference type="GO" id="GO:0009279">
    <property type="term" value="C:cell outer membrane"/>
    <property type="evidence" value="ECO:0007669"/>
    <property type="project" value="UniProtKB-SubCell"/>
</dbReference>
<accession>A0A158I6H1</accession>
<feature type="chain" id="PRO_5011115858" evidence="11">
    <location>
        <begin position="26"/>
        <end position="358"/>
    </location>
</feature>
<keyword evidence="9" id="KW-0472">Membrane</keyword>